<dbReference type="EMBL" id="LAZR01039102">
    <property type="protein sequence ID" value="KKL17840.1"/>
    <property type="molecule type" value="Genomic_DNA"/>
</dbReference>
<evidence type="ECO:0000256" key="1">
    <source>
        <dbReference type="ARBA" id="ARBA00004651"/>
    </source>
</evidence>
<dbReference type="GO" id="GO:0005886">
    <property type="term" value="C:plasma membrane"/>
    <property type="evidence" value="ECO:0007669"/>
    <property type="project" value="UniProtKB-SubCell"/>
</dbReference>
<gene>
    <name evidence="9" type="ORF">LCGC14_2481510</name>
</gene>
<evidence type="ECO:0000256" key="8">
    <source>
        <dbReference type="SAM" id="Phobius"/>
    </source>
</evidence>
<evidence type="ECO:0000256" key="6">
    <source>
        <dbReference type="ARBA" id="ARBA00035120"/>
    </source>
</evidence>
<comment type="caution">
    <text evidence="9">The sequence shown here is derived from an EMBL/GenBank/DDBJ whole genome shotgun (WGS) entry which is preliminary data.</text>
</comment>
<feature type="transmembrane region" description="Helical" evidence="8">
    <location>
        <begin position="68"/>
        <end position="86"/>
    </location>
</feature>
<evidence type="ECO:0000256" key="7">
    <source>
        <dbReference type="ARBA" id="ARBA00035585"/>
    </source>
</evidence>
<dbReference type="Pfam" id="PF02537">
    <property type="entry name" value="CRCB"/>
    <property type="match status" value="1"/>
</dbReference>
<feature type="transmembrane region" description="Helical" evidence="8">
    <location>
        <begin position="98"/>
        <end position="121"/>
    </location>
</feature>
<dbReference type="InterPro" id="IPR003691">
    <property type="entry name" value="FluC"/>
</dbReference>
<proteinExistence type="inferred from homology"/>
<dbReference type="PANTHER" id="PTHR28259">
    <property type="entry name" value="FLUORIDE EXPORT PROTEIN 1-RELATED"/>
    <property type="match status" value="1"/>
</dbReference>
<keyword evidence="3 8" id="KW-0812">Transmembrane</keyword>
<protein>
    <recommendedName>
        <fullName evidence="10">Fluoride ion transporter CrcB</fullName>
    </recommendedName>
</protein>
<dbReference type="GO" id="GO:1903425">
    <property type="term" value="F:fluoride transmembrane transporter activity"/>
    <property type="evidence" value="ECO:0007669"/>
    <property type="project" value="TreeGrafter"/>
</dbReference>
<dbReference type="AlphaFoldDB" id="A0A0F9B8A7"/>
<evidence type="ECO:0000256" key="5">
    <source>
        <dbReference type="ARBA" id="ARBA00023136"/>
    </source>
</evidence>
<evidence type="ECO:0000256" key="2">
    <source>
        <dbReference type="ARBA" id="ARBA00022475"/>
    </source>
</evidence>
<keyword evidence="2" id="KW-1003">Cell membrane</keyword>
<evidence type="ECO:0000313" key="9">
    <source>
        <dbReference type="EMBL" id="KKL17840.1"/>
    </source>
</evidence>
<organism evidence="9">
    <name type="scientific">marine sediment metagenome</name>
    <dbReference type="NCBI Taxonomy" id="412755"/>
    <lineage>
        <taxon>unclassified sequences</taxon>
        <taxon>metagenomes</taxon>
        <taxon>ecological metagenomes</taxon>
    </lineage>
</organism>
<comment type="catalytic activity">
    <reaction evidence="7">
        <text>fluoride(in) = fluoride(out)</text>
        <dbReference type="Rhea" id="RHEA:76159"/>
        <dbReference type="ChEBI" id="CHEBI:17051"/>
    </reaction>
    <physiologicalReaction direction="left-to-right" evidence="7">
        <dbReference type="Rhea" id="RHEA:76160"/>
    </physiologicalReaction>
</comment>
<dbReference type="PANTHER" id="PTHR28259:SF1">
    <property type="entry name" value="FLUORIDE EXPORT PROTEIN 1-RELATED"/>
    <property type="match status" value="1"/>
</dbReference>
<feature type="transmembrane region" description="Helical" evidence="8">
    <location>
        <begin position="35"/>
        <end position="56"/>
    </location>
</feature>
<keyword evidence="5 8" id="KW-0472">Membrane</keyword>
<evidence type="ECO:0000256" key="3">
    <source>
        <dbReference type="ARBA" id="ARBA00022692"/>
    </source>
</evidence>
<dbReference type="HAMAP" id="MF_00454">
    <property type="entry name" value="FluC"/>
    <property type="match status" value="1"/>
</dbReference>
<keyword evidence="4 8" id="KW-1133">Transmembrane helix</keyword>
<evidence type="ECO:0000256" key="4">
    <source>
        <dbReference type="ARBA" id="ARBA00022989"/>
    </source>
</evidence>
<sequence>MIQKLLLLAMAGALGTLARYGLARAVQRMIGMELVWGTLAVNVIGCFAFGLIMALASGRASITPEARIIILVGFMGAFTTFSTFIFETNQLLDQARWLHAAGSVILHNTVGILVLFAGLALGRSI</sequence>
<reference evidence="9" key="1">
    <citation type="journal article" date="2015" name="Nature">
        <title>Complex archaea that bridge the gap between prokaryotes and eukaryotes.</title>
        <authorList>
            <person name="Spang A."/>
            <person name="Saw J.H."/>
            <person name="Jorgensen S.L."/>
            <person name="Zaremba-Niedzwiedzka K."/>
            <person name="Martijn J."/>
            <person name="Lind A.E."/>
            <person name="van Eijk R."/>
            <person name="Schleper C."/>
            <person name="Guy L."/>
            <person name="Ettema T.J."/>
        </authorList>
    </citation>
    <scope>NUCLEOTIDE SEQUENCE</scope>
</reference>
<comment type="similarity">
    <text evidence="6">Belongs to the fluoride channel Fluc/FEX (TC 1.A.43) family.</text>
</comment>
<comment type="subcellular location">
    <subcellularLocation>
        <location evidence="1">Cell membrane</location>
        <topology evidence="1">Multi-pass membrane protein</topology>
    </subcellularLocation>
</comment>
<evidence type="ECO:0008006" key="10">
    <source>
        <dbReference type="Google" id="ProtNLM"/>
    </source>
</evidence>
<accession>A0A0F9B8A7</accession>
<dbReference type="NCBIfam" id="TIGR00494">
    <property type="entry name" value="crcB"/>
    <property type="match status" value="1"/>
</dbReference>
<name>A0A0F9B8A7_9ZZZZ</name>